<dbReference type="Pfam" id="PF07883">
    <property type="entry name" value="Cupin_2"/>
    <property type="match status" value="1"/>
</dbReference>
<sequence length="107" mass="12116">MDVIRAKEFTAERAWGAKTVANMNGVTTRLHWTDQPYKWHINDGEEVFVVLDGRVEMYYRECLGDEKIERSVVLHTGDIFFASVGTEHVAHPLGEARILVVEKAGSI</sequence>
<feature type="domain" description="Cupin type-2" evidence="1">
    <location>
        <begin position="38"/>
        <end position="101"/>
    </location>
</feature>
<dbReference type="RefSeq" id="WP_290259873.1">
    <property type="nucleotide sequence ID" value="NZ_JAUFQG010000004.1"/>
</dbReference>
<dbReference type="InterPro" id="IPR014710">
    <property type="entry name" value="RmlC-like_jellyroll"/>
</dbReference>
<evidence type="ECO:0000313" key="3">
    <source>
        <dbReference type="Proteomes" id="UP001595840"/>
    </source>
</evidence>
<dbReference type="InterPro" id="IPR011051">
    <property type="entry name" value="RmlC_Cupin_sf"/>
</dbReference>
<dbReference type="InterPro" id="IPR013096">
    <property type="entry name" value="Cupin_2"/>
</dbReference>
<proteinExistence type="predicted"/>
<comment type="caution">
    <text evidence="2">The sequence shown here is derived from an EMBL/GenBank/DDBJ whole genome shotgun (WGS) entry which is preliminary data.</text>
</comment>
<organism evidence="2 3">
    <name type="scientific">Simiduia curdlanivorans</name>
    <dbReference type="NCBI Taxonomy" id="1492769"/>
    <lineage>
        <taxon>Bacteria</taxon>
        <taxon>Pseudomonadati</taxon>
        <taxon>Pseudomonadota</taxon>
        <taxon>Gammaproteobacteria</taxon>
        <taxon>Cellvibrionales</taxon>
        <taxon>Cellvibrionaceae</taxon>
        <taxon>Simiduia</taxon>
    </lineage>
</organism>
<evidence type="ECO:0000313" key="2">
    <source>
        <dbReference type="EMBL" id="MFC4361340.1"/>
    </source>
</evidence>
<dbReference type="SUPFAM" id="SSF51182">
    <property type="entry name" value="RmlC-like cupins"/>
    <property type="match status" value="1"/>
</dbReference>
<accession>A0ABV8V091</accession>
<evidence type="ECO:0000259" key="1">
    <source>
        <dbReference type="Pfam" id="PF07883"/>
    </source>
</evidence>
<reference evidence="3" key="1">
    <citation type="journal article" date="2019" name="Int. J. Syst. Evol. Microbiol.">
        <title>The Global Catalogue of Microorganisms (GCM) 10K type strain sequencing project: providing services to taxonomists for standard genome sequencing and annotation.</title>
        <authorList>
            <consortium name="The Broad Institute Genomics Platform"/>
            <consortium name="The Broad Institute Genome Sequencing Center for Infectious Disease"/>
            <person name="Wu L."/>
            <person name="Ma J."/>
        </authorList>
    </citation>
    <scope>NUCLEOTIDE SEQUENCE [LARGE SCALE GENOMIC DNA]</scope>
    <source>
        <strain evidence="3">CECT 8570</strain>
    </source>
</reference>
<keyword evidence="3" id="KW-1185">Reference proteome</keyword>
<protein>
    <submittedName>
        <fullName evidence="2">Cupin domain-containing protein</fullName>
    </submittedName>
</protein>
<dbReference type="Gene3D" id="2.60.120.10">
    <property type="entry name" value="Jelly Rolls"/>
    <property type="match status" value="1"/>
</dbReference>
<dbReference type="Proteomes" id="UP001595840">
    <property type="component" value="Unassembled WGS sequence"/>
</dbReference>
<dbReference type="EMBL" id="JBHSCX010000003">
    <property type="protein sequence ID" value="MFC4361340.1"/>
    <property type="molecule type" value="Genomic_DNA"/>
</dbReference>
<gene>
    <name evidence="2" type="ORF">ACFOX3_03445</name>
</gene>
<name>A0ABV8V091_9GAMM</name>